<keyword evidence="2" id="KW-1185">Reference proteome</keyword>
<evidence type="ECO:0000256" key="1">
    <source>
        <dbReference type="SAM" id="Coils"/>
    </source>
</evidence>
<reference evidence="3" key="1">
    <citation type="submission" date="2020-01" db="EMBL/GenBank/DDBJ databases">
        <authorList>
            <consortium name="DOE Joint Genome Institute"/>
            <person name="Haridas S."/>
            <person name="Albert R."/>
            <person name="Binder M."/>
            <person name="Bloem J."/>
            <person name="Labutti K."/>
            <person name="Salamov A."/>
            <person name="Andreopoulos B."/>
            <person name="Baker S.E."/>
            <person name="Barry K."/>
            <person name="Bills G."/>
            <person name="Bluhm B.H."/>
            <person name="Cannon C."/>
            <person name="Castanera R."/>
            <person name="Culley D.E."/>
            <person name="Daum C."/>
            <person name="Ezra D."/>
            <person name="Gonzalez J.B."/>
            <person name="Henrissat B."/>
            <person name="Kuo A."/>
            <person name="Liang C."/>
            <person name="Lipzen A."/>
            <person name="Lutzoni F."/>
            <person name="Magnuson J."/>
            <person name="Mondo S."/>
            <person name="Nolan M."/>
            <person name="Ohm R."/>
            <person name="Pangilinan J."/>
            <person name="Park H.-J."/>
            <person name="Ramirez L."/>
            <person name="Alfaro M."/>
            <person name="Sun H."/>
            <person name="Tritt A."/>
            <person name="Yoshinaga Y."/>
            <person name="Zwiers L.-H."/>
            <person name="Turgeon B.G."/>
            <person name="Goodwin S.B."/>
            <person name="Spatafora J.W."/>
            <person name="Crous P.W."/>
            <person name="Grigoriev I.V."/>
        </authorList>
    </citation>
    <scope>NUCLEOTIDE SEQUENCE</scope>
    <source>
        <strain evidence="3">CBS 342.82</strain>
    </source>
</reference>
<reference evidence="3" key="2">
    <citation type="submission" date="2020-04" db="EMBL/GenBank/DDBJ databases">
        <authorList>
            <consortium name="NCBI Genome Project"/>
        </authorList>
    </citation>
    <scope>NUCLEOTIDE SEQUENCE</scope>
    <source>
        <strain evidence="3">CBS 342.82</strain>
    </source>
</reference>
<dbReference type="OrthoDB" id="3965520at2759"/>
<dbReference type="Proteomes" id="UP000504637">
    <property type="component" value="Unplaced"/>
</dbReference>
<evidence type="ECO:0000313" key="2">
    <source>
        <dbReference type="Proteomes" id="UP000504637"/>
    </source>
</evidence>
<name>A0A6J3LPK3_9PEZI</name>
<dbReference type="RefSeq" id="XP_033454841.1">
    <property type="nucleotide sequence ID" value="XM_033606126.1"/>
</dbReference>
<reference evidence="3" key="3">
    <citation type="submission" date="2025-08" db="UniProtKB">
        <authorList>
            <consortium name="RefSeq"/>
        </authorList>
    </citation>
    <scope>IDENTIFICATION</scope>
    <source>
        <strain evidence="3">CBS 342.82</strain>
    </source>
</reference>
<gene>
    <name evidence="3" type="ORF">K489DRAFT_385533</name>
</gene>
<accession>A0A6J3LPK3</accession>
<keyword evidence="1" id="KW-0175">Coiled coil</keyword>
<proteinExistence type="predicted"/>
<protein>
    <submittedName>
        <fullName evidence="3">Uncharacterized protein</fullName>
    </submittedName>
</protein>
<dbReference type="AlphaFoldDB" id="A0A6J3LPK3"/>
<organism evidence="3">
    <name type="scientific">Dissoconium aciculare CBS 342.82</name>
    <dbReference type="NCBI Taxonomy" id="1314786"/>
    <lineage>
        <taxon>Eukaryota</taxon>
        <taxon>Fungi</taxon>
        <taxon>Dikarya</taxon>
        <taxon>Ascomycota</taxon>
        <taxon>Pezizomycotina</taxon>
        <taxon>Dothideomycetes</taxon>
        <taxon>Dothideomycetidae</taxon>
        <taxon>Mycosphaerellales</taxon>
        <taxon>Dissoconiaceae</taxon>
        <taxon>Dissoconium</taxon>
    </lineage>
</organism>
<evidence type="ECO:0000313" key="3">
    <source>
        <dbReference type="RefSeq" id="XP_033454841.1"/>
    </source>
</evidence>
<sequence>MSSSSSRISRATAINAVGIKLSDLDMAPCSNCRNAKVPEGEIRPSCVVGPRSKKCSECVRKNCRSCDVTLRAQEWQKLVISRDKLALQIEEIEKEELELMEAQDKLNSQLRQRREKKLRLRKIFAQQARRAEAAVEAELDVLSDEESGDGEPGSAVPVEAPVEIPEFHLDHGILELPIESWMALEGVSSDFFAIPAAGVDSSSSS</sequence>
<feature type="coiled-coil region" evidence="1">
    <location>
        <begin position="82"/>
        <end position="145"/>
    </location>
</feature>
<dbReference type="GeneID" id="54363926"/>